<dbReference type="Proteomes" id="UP000782554">
    <property type="component" value="Unassembled WGS sequence"/>
</dbReference>
<organism evidence="2 3">
    <name type="scientific">Qipengyuania mesophila</name>
    <dbReference type="NCBI Taxonomy" id="2867246"/>
    <lineage>
        <taxon>Bacteria</taxon>
        <taxon>Pseudomonadati</taxon>
        <taxon>Pseudomonadota</taxon>
        <taxon>Alphaproteobacteria</taxon>
        <taxon>Sphingomonadales</taxon>
        <taxon>Erythrobacteraceae</taxon>
        <taxon>Qipengyuania</taxon>
    </lineage>
</organism>
<evidence type="ECO:0000313" key="3">
    <source>
        <dbReference type="Proteomes" id="UP000782554"/>
    </source>
</evidence>
<name>A0ABS7JY71_9SPHN</name>
<keyword evidence="3" id="KW-1185">Reference proteome</keyword>
<sequence length="98" mass="10848">MVLKRTRLFPFAASLSLLASVALAITPLLIPNVQIVFLMIANWVFFMVLGHSISPPAPFLLGRPPAGVERKRWHIWCLALIAFSASGFFALLNSERIS</sequence>
<keyword evidence="1" id="KW-0812">Transmembrane</keyword>
<feature type="transmembrane region" description="Helical" evidence="1">
    <location>
        <begin position="34"/>
        <end position="53"/>
    </location>
</feature>
<feature type="transmembrane region" description="Helical" evidence="1">
    <location>
        <begin position="73"/>
        <end position="92"/>
    </location>
</feature>
<evidence type="ECO:0000313" key="2">
    <source>
        <dbReference type="EMBL" id="MBX7502551.1"/>
    </source>
</evidence>
<reference evidence="2 3" key="1">
    <citation type="submission" date="2021-08" db="EMBL/GenBank/DDBJ databases">
        <title>Comparative Genomics Analysis of the Genus Qipengyuania Reveals Extensive Genetic Diversity and Metabolic Versatility, Including the Description of Fifteen Novel Species.</title>
        <authorList>
            <person name="Liu Y."/>
        </authorList>
    </citation>
    <scope>NUCLEOTIDE SEQUENCE [LARGE SCALE GENOMIC DNA]</scope>
    <source>
        <strain evidence="2 3">YG27</strain>
    </source>
</reference>
<dbReference type="RefSeq" id="WP_221603732.1">
    <property type="nucleotide sequence ID" value="NZ_JAIGNU010000003.1"/>
</dbReference>
<proteinExistence type="predicted"/>
<accession>A0ABS7JY71</accession>
<comment type="caution">
    <text evidence="2">The sequence shown here is derived from an EMBL/GenBank/DDBJ whole genome shotgun (WGS) entry which is preliminary data.</text>
</comment>
<dbReference type="EMBL" id="JAIGNU010000003">
    <property type="protein sequence ID" value="MBX7502551.1"/>
    <property type="molecule type" value="Genomic_DNA"/>
</dbReference>
<keyword evidence="1" id="KW-0472">Membrane</keyword>
<gene>
    <name evidence="2" type="ORF">K3181_13995</name>
</gene>
<keyword evidence="1" id="KW-1133">Transmembrane helix</keyword>
<protein>
    <submittedName>
        <fullName evidence="2">Uncharacterized protein</fullName>
    </submittedName>
</protein>
<evidence type="ECO:0000256" key="1">
    <source>
        <dbReference type="SAM" id="Phobius"/>
    </source>
</evidence>